<reference evidence="6 7" key="1">
    <citation type="journal article" date="2017" name="Gigascience">
        <title>Genome sequence of the small brown planthopper, Laodelphax striatellus.</title>
        <authorList>
            <person name="Zhu J."/>
            <person name="Jiang F."/>
            <person name="Wang X."/>
            <person name="Yang P."/>
            <person name="Bao Y."/>
            <person name="Zhao W."/>
            <person name="Wang W."/>
            <person name="Lu H."/>
            <person name="Wang Q."/>
            <person name="Cui N."/>
            <person name="Li J."/>
            <person name="Chen X."/>
            <person name="Luo L."/>
            <person name="Yu J."/>
            <person name="Kang L."/>
            <person name="Cui F."/>
        </authorList>
    </citation>
    <scope>NUCLEOTIDE SEQUENCE [LARGE SCALE GENOMIC DNA]</scope>
    <source>
        <strain evidence="6">Lst14</strain>
    </source>
</reference>
<sequence length="819" mass="92859">MSRDFNDLLRQAEQLSAKIDGSEELPRVERSLRQVLDASQELWSKVATTGSQDIHANLLLGTKGVDLPQLTQKLETLSSRKTFEPLQPIADSDIQNFLKNESENAIISLIESTHHKTFERLHDRHRKKVRQEWHAEKLKLMNSLLGYSKHVIDLPVRQEKSVLNESVFGAKSCLDQQEMAYAQCIIEYNQAVIEGTVRPNLIKSFSNVATNFNDQKVGELWNIVDSMTQLPPQLMGNPLEARTSPNMVEALIHQARTYLENRYKQYMSSIIACNMTAAKRGGVPGTYSLVRGYVAVRVPAGMLGLDSTHVEGQPLWPLIYYCLRCGSISAALQCAQQAGPGMEEMCQVLDELKSSSVHRLSPKMEKLVRTQYRRAVRNTTDPYKRAVFCILGACDVNDEHSEVAKTADDYLWMKLCQVRESTENTDSGDQISYSVLQSLVLEEYGEKHYNANDQPHVYFQLLFLTGQWEAAIDFLVRSDRLRVHGVHMAIALQELNLLAMPASVKSPLLVIDPKDAVPMRRINLVRLILIYVQKFESHNAREALHYFYCLRSLKTPTNDSMFVECVSDLVMETREFDAILGRLGADGYRLPGLIDAFNGTEDNITAIIDRVAATAEKRGQYEDAITLYDLAGVHEKVLSLMSTLLCQVVAKPDNEPGSLRSRLSMYAENISERYSGIQLNCSAETAATFYTLRDLIVFFNQFSNQQYHLALETIQKSHLIPLSNDEVEERVNKFPRLVEEICKIIPDIMLATMNILYSQYMQLRGASQAQGHLQDQSREKQMNFLRERARAITSFAGTVPYRLPGDTNSRLVEMEILMH</sequence>
<protein>
    <recommendedName>
        <fullName evidence="5">Nuclear pore protein</fullName>
    </recommendedName>
</protein>
<accession>A0A482XIL4</accession>
<dbReference type="InterPro" id="IPR007231">
    <property type="entry name" value="Nucleoporin_int_Nup93/Nic96"/>
</dbReference>
<keyword evidence="3 5" id="KW-0906">Nuclear pore complex</keyword>
<evidence type="ECO:0000313" key="6">
    <source>
        <dbReference type="EMBL" id="RZF45349.1"/>
    </source>
</evidence>
<dbReference type="OrthoDB" id="1918363at2759"/>
<dbReference type="GO" id="GO:0016973">
    <property type="term" value="P:poly(A)+ mRNA export from nucleus"/>
    <property type="evidence" value="ECO:0007669"/>
    <property type="project" value="TreeGrafter"/>
</dbReference>
<comment type="subcellular location">
    <subcellularLocation>
        <location evidence="1 5">Nucleus</location>
        <location evidence="1 5">Nuclear pore complex</location>
    </subcellularLocation>
</comment>
<keyword evidence="4 5" id="KW-0539">Nucleus</keyword>
<gene>
    <name evidence="6" type="ORF">LSTR_LSTR002792</name>
</gene>
<evidence type="ECO:0000256" key="2">
    <source>
        <dbReference type="ARBA" id="ARBA00010186"/>
    </source>
</evidence>
<keyword evidence="5" id="KW-0811">Translocation</keyword>
<evidence type="ECO:0000256" key="5">
    <source>
        <dbReference type="RuleBase" id="RU364035"/>
    </source>
</evidence>
<proteinExistence type="inferred from homology"/>
<dbReference type="InParanoid" id="A0A482XIL4"/>
<dbReference type="PANTHER" id="PTHR11225:SF4">
    <property type="entry name" value="NUCLEAR PORE COMPLEX PROTEIN NUP93"/>
    <property type="match status" value="1"/>
</dbReference>
<dbReference type="Pfam" id="PF04097">
    <property type="entry name" value="Nic96"/>
    <property type="match status" value="1"/>
</dbReference>
<organism evidence="6 7">
    <name type="scientific">Laodelphax striatellus</name>
    <name type="common">Small brown planthopper</name>
    <name type="synonym">Delphax striatella</name>
    <dbReference type="NCBI Taxonomy" id="195883"/>
    <lineage>
        <taxon>Eukaryota</taxon>
        <taxon>Metazoa</taxon>
        <taxon>Ecdysozoa</taxon>
        <taxon>Arthropoda</taxon>
        <taxon>Hexapoda</taxon>
        <taxon>Insecta</taxon>
        <taxon>Pterygota</taxon>
        <taxon>Neoptera</taxon>
        <taxon>Paraneoptera</taxon>
        <taxon>Hemiptera</taxon>
        <taxon>Auchenorrhyncha</taxon>
        <taxon>Fulgoroidea</taxon>
        <taxon>Delphacidae</taxon>
        <taxon>Criomorphinae</taxon>
        <taxon>Laodelphax</taxon>
    </lineage>
</organism>
<dbReference type="GO" id="GO:0017056">
    <property type="term" value="F:structural constituent of nuclear pore"/>
    <property type="evidence" value="ECO:0007669"/>
    <property type="project" value="InterPro"/>
</dbReference>
<dbReference type="STRING" id="195883.A0A482XIL4"/>
<comment type="caution">
    <text evidence="6">The sequence shown here is derived from an EMBL/GenBank/DDBJ whole genome shotgun (WGS) entry which is preliminary data.</text>
</comment>
<keyword evidence="5" id="KW-0813">Transport</keyword>
<keyword evidence="5" id="KW-0472">Membrane</keyword>
<dbReference type="FunCoup" id="A0A482XIL4">
    <property type="interactions" value="2688"/>
</dbReference>
<dbReference type="GO" id="GO:0006606">
    <property type="term" value="P:protein import into nucleus"/>
    <property type="evidence" value="ECO:0007669"/>
    <property type="project" value="TreeGrafter"/>
</dbReference>
<name>A0A482XIL4_LAOST</name>
<dbReference type="GO" id="GO:0005643">
    <property type="term" value="C:nuclear pore"/>
    <property type="evidence" value="ECO:0007669"/>
    <property type="project" value="UniProtKB-SubCell"/>
</dbReference>
<dbReference type="SMR" id="A0A482XIL4"/>
<dbReference type="AlphaFoldDB" id="A0A482XIL4"/>
<comment type="similarity">
    <text evidence="2 5">Belongs to the nucleoporin interacting component (NIC) family.</text>
</comment>
<keyword evidence="5" id="KW-0509">mRNA transport</keyword>
<evidence type="ECO:0000256" key="4">
    <source>
        <dbReference type="ARBA" id="ARBA00023242"/>
    </source>
</evidence>
<evidence type="ECO:0000256" key="1">
    <source>
        <dbReference type="ARBA" id="ARBA00004567"/>
    </source>
</evidence>
<evidence type="ECO:0000313" key="7">
    <source>
        <dbReference type="Proteomes" id="UP000291343"/>
    </source>
</evidence>
<keyword evidence="7" id="KW-1185">Reference proteome</keyword>
<keyword evidence="5" id="KW-0653">Protein transport</keyword>
<dbReference type="PANTHER" id="PTHR11225">
    <property type="entry name" value="NUCLEAR PORE COMPLEX PROTEIN NUP93 NUCLEOPORIN NUP93 DEAD EYE PROTEIN"/>
    <property type="match status" value="1"/>
</dbReference>
<dbReference type="Proteomes" id="UP000291343">
    <property type="component" value="Unassembled WGS sequence"/>
</dbReference>
<evidence type="ECO:0000256" key="3">
    <source>
        <dbReference type="ARBA" id="ARBA00023132"/>
    </source>
</evidence>
<dbReference type="EMBL" id="QKKF02009244">
    <property type="protein sequence ID" value="RZF45349.1"/>
    <property type="molecule type" value="Genomic_DNA"/>
</dbReference>